<dbReference type="STRING" id="243275.TDE_2073"/>
<dbReference type="AlphaFoldDB" id="Q73KZ4"/>
<dbReference type="PROSITE" id="PS50005">
    <property type="entry name" value="TPR"/>
    <property type="match status" value="5"/>
</dbReference>
<dbReference type="InterPro" id="IPR051012">
    <property type="entry name" value="CellSynth/LPSAsmb/PSIAsmb"/>
</dbReference>
<accession>Q73KZ4</accession>
<keyword evidence="1" id="KW-0677">Repeat</keyword>
<name>Q73KZ4_TREDE</name>
<feature type="repeat" description="TPR" evidence="3">
    <location>
        <begin position="232"/>
        <end position="265"/>
    </location>
</feature>
<evidence type="ECO:0000313" key="6">
    <source>
        <dbReference type="Proteomes" id="UP000008212"/>
    </source>
</evidence>
<dbReference type="PANTHER" id="PTHR45586">
    <property type="entry name" value="TPR REPEAT-CONTAINING PROTEIN PA4667"/>
    <property type="match status" value="1"/>
</dbReference>
<evidence type="ECO:0000256" key="4">
    <source>
        <dbReference type="SAM" id="MobiDB-lite"/>
    </source>
</evidence>
<dbReference type="OrthoDB" id="334344at2"/>
<feature type="repeat" description="TPR" evidence="3">
    <location>
        <begin position="60"/>
        <end position="93"/>
    </location>
</feature>
<dbReference type="InterPro" id="IPR011990">
    <property type="entry name" value="TPR-like_helical_dom_sf"/>
</dbReference>
<dbReference type="SMART" id="SM00028">
    <property type="entry name" value="TPR"/>
    <property type="match status" value="9"/>
</dbReference>
<dbReference type="GeneID" id="2741200"/>
<feature type="compositionally biased region" description="Basic and acidic residues" evidence="4">
    <location>
        <begin position="1"/>
        <end position="11"/>
    </location>
</feature>
<dbReference type="PANTHER" id="PTHR45586:SF1">
    <property type="entry name" value="LIPOPOLYSACCHARIDE ASSEMBLY PROTEIN B"/>
    <property type="match status" value="1"/>
</dbReference>
<feature type="repeat" description="TPR" evidence="3">
    <location>
        <begin position="94"/>
        <end position="127"/>
    </location>
</feature>
<feature type="repeat" description="TPR" evidence="3">
    <location>
        <begin position="300"/>
        <end position="333"/>
    </location>
</feature>
<dbReference type="HOGENOM" id="CLU_003728_2_5_12"/>
<gene>
    <name evidence="5" type="ordered locus">TDE_2073</name>
</gene>
<evidence type="ECO:0000313" key="5">
    <source>
        <dbReference type="EMBL" id="AAS12585.1"/>
    </source>
</evidence>
<proteinExistence type="predicted"/>
<dbReference type="eggNOG" id="COG0457">
    <property type="taxonomic scope" value="Bacteria"/>
</dbReference>
<dbReference type="PATRIC" id="fig|243275.7.peg.1958"/>
<evidence type="ECO:0000256" key="2">
    <source>
        <dbReference type="ARBA" id="ARBA00022803"/>
    </source>
</evidence>
<dbReference type="Gene3D" id="1.25.40.10">
    <property type="entry name" value="Tetratricopeptide repeat domain"/>
    <property type="match status" value="3"/>
</dbReference>
<dbReference type="Pfam" id="PF13181">
    <property type="entry name" value="TPR_8"/>
    <property type="match status" value="4"/>
</dbReference>
<dbReference type="Pfam" id="PF14559">
    <property type="entry name" value="TPR_19"/>
    <property type="match status" value="1"/>
</dbReference>
<dbReference type="Pfam" id="PF07719">
    <property type="entry name" value="TPR_2"/>
    <property type="match status" value="1"/>
</dbReference>
<dbReference type="Proteomes" id="UP000008212">
    <property type="component" value="Chromosome"/>
</dbReference>
<evidence type="ECO:0000256" key="3">
    <source>
        <dbReference type="PROSITE-ProRule" id="PRU00339"/>
    </source>
</evidence>
<organism evidence="5 6">
    <name type="scientific">Treponema denticola (strain ATCC 35405 / DSM 14222 / CIP 103919 / JCM 8153 / KCTC 15104)</name>
    <dbReference type="NCBI Taxonomy" id="243275"/>
    <lineage>
        <taxon>Bacteria</taxon>
        <taxon>Pseudomonadati</taxon>
        <taxon>Spirochaetota</taxon>
        <taxon>Spirochaetia</taxon>
        <taxon>Spirochaetales</taxon>
        <taxon>Treponemataceae</taxon>
        <taxon>Treponema</taxon>
    </lineage>
</organism>
<dbReference type="EMBL" id="AE017226">
    <property type="protein sequence ID" value="AAS12585.1"/>
    <property type="molecule type" value="Genomic_DNA"/>
</dbReference>
<keyword evidence="2 3" id="KW-0802">TPR repeat</keyword>
<dbReference type="SMR" id="Q73KZ4"/>
<dbReference type="InterPro" id="IPR019734">
    <property type="entry name" value="TPR_rpt"/>
</dbReference>
<dbReference type="InterPro" id="IPR013105">
    <property type="entry name" value="TPR_2"/>
</dbReference>
<reference evidence="5 6" key="1">
    <citation type="journal article" date="2004" name="Proc. Natl. Acad. Sci. U.S.A.">
        <title>Comparison of the genome of the oral pathogen Treponema denticola with other spirochete genomes.</title>
        <authorList>
            <person name="Seshadri R."/>
            <person name="Myers G.S."/>
            <person name="Tettelin H."/>
            <person name="Eisen J.A."/>
            <person name="Heidelberg J.F."/>
            <person name="Dodson R.J."/>
            <person name="Davidsen T.M."/>
            <person name="DeBoy R.T."/>
            <person name="Fouts D.E."/>
            <person name="Haft D.H."/>
            <person name="Selengut J."/>
            <person name="Ren Q."/>
            <person name="Brinkac L.M."/>
            <person name="Madupu R."/>
            <person name="Kolonay J."/>
            <person name="Durkin S.A."/>
            <person name="Daugherty S.C."/>
            <person name="Shetty J."/>
            <person name="Shvartsbeyn A."/>
            <person name="Gebregeorgis E."/>
            <person name="Geer K."/>
            <person name="Tsegaye G."/>
            <person name="Malek J."/>
            <person name="Ayodeji B."/>
            <person name="Shatsman S."/>
            <person name="McLeod M.P."/>
            <person name="Smajs D."/>
            <person name="Howell J.K."/>
            <person name="Pal S."/>
            <person name="Amin A."/>
            <person name="Vashisth P."/>
            <person name="McNeill T.Z."/>
            <person name="Xiang Q."/>
            <person name="Sodergren E."/>
            <person name="Baca E."/>
            <person name="Weinstock G.M."/>
            <person name="Norris S.J."/>
            <person name="Fraser C.M."/>
            <person name="Paulsen I.T."/>
        </authorList>
    </citation>
    <scope>NUCLEOTIDE SEQUENCE [LARGE SCALE GENOMIC DNA]</scope>
    <source>
        <strain evidence="6">ATCC 35405 / DSM 14222 / CIP 103919 / JCM 8153 / KCTC 15104</strain>
    </source>
</reference>
<feature type="region of interest" description="Disordered" evidence="4">
    <location>
        <begin position="1"/>
        <end position="24"/>
    </location>
</feature>
<keyword evidence="6" id="KW-1185">Reference proteome</keyword>
<dbReference type="SUPFAM" id="SSF48452">
    <property type="entry name" value="TPR-like"/>
    <property type="match status" value="1"/>
</dbReference>
<evidence type="ECO:0000256" key="1">
    <source>
        <dbReference type="ARBA" id="ARBA00022737"/>
    </source>
</evidence>
<feature type="repeat" description="TPR" evidence="3">
    <location>
        <begin position="162"/>
        <end position="195"/>
    </location>
</feature>
<dbReference type="KEGG" id="tde:TDE_2073"/>
<dbReference type="SUPFAM" id="SSF81901">
    <property type="entry name" value="HCP-like"/>
    <property type="match status" value="1"/>
</dbReference>
<dbReference type="PaxDb" id="243275-TDE_2073"/>
<sequence length="417" mass="48588">MSDIKHEKKLANMDTPGETTKSFENKLDEEIPDIEESDFINSPPFSDEIFSPEDSKQVEISELSKQAYSLLKGNSITEAINVFKKILELDPTNNYALVGLGDAERKNNKFNEAIKFYKQCLEHHPSNNYALFGLADCYKSMNQFPRAIAIWEEYLKFDDKNITVLTRVADAYRKTKEFEKAEKLYQKVLEKSPKNAYALIGLGHLNYDFKKYREALVYWEKVMESSGELVDIRILTSIGNCYRKMKLFDRGVYYFERALERSPDNFYGLFGLADCYRGLNQQYNSIVYWKKILELDPNNKVILTRIGDAYRSMNDFEKAKESYQKALDIDFDSYAMLGLAILCKLQQKYDQAITTLTHLKDTGDTNYNYRVYLELAQCYIEKKEKQKAIETLIDFQKLGIKNQTVSDLLFELTKNDH</sequence>
<protein>
    <submittedName>
        <fullName evidence="5">TPR domain protein</fullName>
    </submittedName>
</protein>
<dbReference type="RefSeq" id="WP_002679870.1">
    <property type="nucleotide sequence ID" value="NC_002967.9"/>
</dbReference>